<dbReference type="EMBL" id="AFZX01000021">
    <property type="protein sequence ID" value="EHL08403.1"/>
    <property type="molecule type" value="Genomic_DNA"/>
</dbReference>
<dbReference type="HOGENOM" id="CLU_3288455_0_0_9"/>
<dbReference type="Proteomes" id="UP000004416">
    <property type="component" value="Unassembled WGS sequence"/>
</dbReference>
<proteinExistence type="predicted"/>
<evidence type="ECO:0000313" key="1">
    <source>
        <dbReference type="EMBL" id="EHL08403.1"/>
    </source>
</evidence>
<sequence length="40" mass="4440">MTLGIICYSTGFQNSCCALFLLQVLVHFDGSDISFQELKP</sequence>
<accession>G9XIX5</accession>
<protein>
    <submittedName>
        <fullName evidence="1">Uncharacterized protein</fullName>
    </submittedName>
</protein>
<comment type="caution">
    <text evidence="1">The sequence shown here is derived from an EMBL/GenBank/DDBJ whole genome shotgun (WGS) entry which is preliminary data.</text>
</comment>
<organism evidence="1 2">
    <name type="scientific">Desulfitobacterium hafniense DP7</name>
    <dbReference type="NCBI Taxonomy" id="537010"/>
    <lineage>
        <taxon>Bacteria</taxon>
        <taxon>Bacillati</taxon>
        <taxon>Bacillota</taxon>
        <taxon>Clostridia</taxon>
        <taxon>Eubacteriales</taxon>
        <taxon>Desulfitobacteriaceae</taxon>
        <taxon>Desulfitobacterium</taxon>
    </lineage>
</organism>
<dbReference type="AlphaFoldDB" id="G9XIX5"/>
<name>G9XIX5_DESHA</name>
<reference evidence="1 2" key="1">
    <citation type="submission" date="2011-08" db="EMBL/GenBank/DDBJ databases">
        <authorList>
            <person name="Weinstock G."/>
            <person name="Sodergren E."/>
            <person name="Clifton S."/>
            <person name="Fulton L."/>
            <person name="Fulton B."/>
            <person name="Courtney L."/>
            <person name="Fronick C."/>
            <person name="Harrison M."/>
            <person name="Strong C."/>
            <person name="Farmer C."/>
            <person name="Delahaunty K."/>
            <person name="Markovic C."/>
            <person name="Hall O."/>
            <person name="Minx P."/>
            <person name="Tomlinson C."/>
            <person name="Mitreva M."/>
            <person name="Hou S."/>
            <person name="Chen J."/>
            <person name="Wollam A."/>
            <person name="Pepin K.H."/>
            <person name="Johnson M."/>
            <person name="Bhonagiri V."/>
            <person name="Zhang X."/>
            <person name="Suruliraj S."/>
            <person name="Warren W."/>
            <person name="Chinwalla A."/>
            <person name="Mardis E.R."/>
            <person name="Wilson R.K."/>
        </authorList>
    </citation>
    <scope>NUCLEOTIDE SEQUENCE [LARGE SCALE GENOMIC DNA]</scope>
    <source>
        <strain evidence="1 2">DP7</strain>
    </source>
</reference>
<gene>
    <name evidence="1" type="ORF">HMPREF0322_00901</name>
</gene>
<evidence type="ECO:0000313" key="2">
    <source>
        <dbReference type="Proteomes" id="UP000004416"/>
    </source>
</evidence>